<reference evidence="7 8" key="1">
    <citation type="submission" date="2014-05" db="EMBL/GenBank/DDBJ databases">
        <title>Draft genome sequence of Amycolatopsis rifamycinica DSM 46095.</title>
        <authorList>
            <person name="Lal R."/>
            <person name="Saxena A."/>
            <person name="Kumari R."/>
            <person name="Mukherjee U."/>
            <person name="Singh P."/>
            <person name="Sangwan N."/>
            <person name="Mahato N.K."/>
        </authorList>
    </citation>
    <scope>NUCLEOTIDE SEQUENCE [LARGE SCALE GENOMIC DNA]</scope>
    <source>
        <strain evidence="7 8">DSM 46095</strain>
    </source>
</reference>
<dbReference type="Gene3D" id="3.30.70.250">
    <property type="entry name" value="Malonyl-CoA ACP transacylase, ACP-binding"/>
    <property type="match status" value="1"/>
</dbReference>
<keyword evidence="3" id="KW-0012">Acyltransferase</keyword>
<dbReference type="RefSeq" id="WP_063607795.1">
    <property type="nucleotide sequence ID" value="NZ_JMQI01000026.1"/>
</dbReference>
<evidence type="ECO:0000256" key="2">
    <source>
        <dbReference type="ARBA" id="ARBA00022679"/>
    </source>
</evidence>
<evidence type="ECO:0000256" key="1">
    <source>
        <dbReference type="ARBA" id="ARBA00013258"/>
    </source>
</evidence>
<dbReference type="Pfam" id="PF00975">
    <property type="entry name" value="Thioesterase"/>
    <property type="match status" value="1"/>
</dbReference>
<evidence type="ECO:0000256" key="4">
    <source>
        <dbReference type="ARBA" id="ARBA00048462"/>
    </source>
</evidence>
<proteinExistence type="predicted"/>
<dbReference type="eggNOG" id="COG0331">
    <property type="taxonomic scope" value="Bacteria"/>
</dbReference>
<dbReference type="PANTHER" id="PTHR42681:SF1">
    <property type="entry name" value="MALONYL-COA-ACYL CARRIER PROTEIN TRANSACYLASE, MITOCHONDRIAL"/>
    <property type="match status" value="1"/>
</dbReference>
<feature type="domain" description="Malonyl-CoA:ACP transacylase (MAT)" evidence="6">
    <location>
        <begin position="11"/>
        <end position="331"/>
    </location>
</feature>
<evidence type="ECO:0000313" key="7">
    <source>
        <dbReference type="EMBL" id="KDN21714.1"/>
    </source>
</evidence>
<comment type="catalytic activity">
    <reaction evidence="4">
        <text>holo-[ACP] + malonyl-CoA = malonyl-[ACP] + CoA</text>
        <dbReference type="Rhea" id="RHEA:41792"/>
        <dbReference type="Rhea" id="RHEA-COMP:9623"/>
        <dbReference type="Rhea" id="RHEA-COMP:9685"/>
        <dbReference type="ChEBI" id="CHEBI:57287"/>
        <dbReference type="ChEBI" id="CHEBI:57384"/>
        <dbReference type="ChEBI" id="CHEBI:64479"/>
        <dbReference type="ChEBI" id="CHEBI:78449"/>
        <dbReference type="EC" id="2.3.1.39"/>
    </reaction>
</comment>
<dbReference type="SMART" id="SM00827">
    <property type="entry name" value="PKS_AT"/>
    <property type="match status" value="1"/>
</dbReference>
<dbReference type="Pfam" id="PF00698">
    <property type="entry name" value="Acyl_transf_1"/>
    <property type="match status" value="1"/>
</dbReference>
<dbReference type="Gene3D" id="3.40.366.10">
    <property type="entry name" value="Malonyl-Coenzyme A Acyl Carrier Protein, domain 2"/>
    <property type="match status" value="1"/>
</dbReference>
<dbReference type="GO" id="GO:0004314">
    <property type="term" value="F:[acyl-carrier-protein] S-malonyltransferase activity"/>
    <property type="evidence" value="ECO:0007669"/>
    <property type="project" value="UniProtKB-EC"/>
</dbReference>
<dbReference type="SUPFAM" id="SSF55048">
    <property type="entry name" value="Probable ACP-binding domain of malonyl-CoA ACP transacylase"/>
    <property type="match status" value="1"/>
</dbReference>
<dbReference type="STRING" id="287986.DV20_12325"/>
<dbReference type="AlphaFoldDB" id="A0A066UC74"/>
<dbReference type="EC" id="2.3.1.39" evidence="1"/>
<dbReference type="PANTHER" id="PTHR42681">
    <property type="entry name" value="MALONYL-COA-ACYL CARRIER PROTEIN TRANSACYLASE, MITOCHONDRIAL"/>
    <property type="match status" value="1"/>
</dbReference>
<dbReference type="GO" id="GO:0006633">
    <property type="term" value="P:fatty acid biosynthetic process"/>
    <property type="evidence" value="ECO:0007669"/>
    <property type="project" value="TreeGrafter"/>
</dbReference>
<organism evidence="7 8">
    <name type="scientific">Amycolatopsis rifamycinica</name>
    <dbReference type="NCBI Taxonomy" id="287986"/>
    <lineage>
        <taxon>Bacteria</taxon>
        <taxon>Bacillati</taxon>
        <taxon>Actinomycetota</taxon>
        <taxon>Actinomycetes</taxon>
        <taxon>Pseudonocardiales</taxon>
        <taxon>Pseudonocardiaceae</taxon>
        <taxon>Amycolatopsis</taxon>
    </lineage>
</organism>
<dbReference type="SMART" id="SM00824">
    <property type="entry name" value="PKS_TE"/>
    <property type="match status" value="1"/>
</dbReference>
<dbReference type="Gene3D" id="3.40.50.1820">
    <property type="entry name" value="alpha/beta hydrolase"/>
    <property type="match status" value="1"/>
</dbReference>
<dbReference type="GO" id="GO:0005829">
    <property type="term" value="C:cytosol"/>
    <property type="evidence" value="ECO:0007669"/>
    <property type="project" value="TreeGrafter"/>
</dbReference>
<dbReference type="InterPro" id="IPR020802">
    <property type="entry name" value="TesA-like"/>
</dbReference>
<evidence type="ECO:0000256" key="3">
    <source>
        <dbReference type="ARBA" id="ARBA00023315"/>
    </source>
</evidence>
<dbReference type="InterPro" id="IPR016036">
    <property type="entry name" value="Malonyl_transacylase_ACP-bd"/>
</dbReference>
<dbReference type="InterPro" id="IPR001031">
    <property type="entry name" value="Thioesterase"/>
</dbReference>
<feature type="domain" description="Thioesterase TesA-like" evidence="5">
    <location>
        <begin position="301"/>
        <end position="518"/>
    </location>
</feature>
<evidence type="ECO:0000259" key="6">
    <source>
        <dbReference type="SMART" id="SM00827"/>
    </source>
</evidence>
<dbReference type="InterPro" id="IPR029058">
    <property type="entry name" value="AB_hydrolase_fold"/>
</dbReference>
<dbReference type="InterPro" id="IPR016035">
    <property type="entry name" value="Acyl_Trfase/lysoPLipase"/>
</dbReference>
<comment type="caution">
    <text evidence="7">The sequence shown here is derived from an EMBL/GenBank/DDBJ whole genome shotgun (WGS) entry which is preliminary data.</text>
</comment>
<dbReference type="eggNOG" id="COG3208">
    <property type="taxonomic scope" value="Bacteria"/>
</dbReference>
<dbReference type="SUPFAM" id="SSF53474">
    <property type="entry name" value="alpha/beta-Hydrolases"/>
    <property type="match status" value="1"/>
</dbReference>
<dbReference type="EMBL" id="JMQI01000026">
    <property type="protein sequence ID" value="KDN21714.1"/>
    <property type="molecule type" value="Genomic_DNA"/>
</dbReference>
<sequence length="530" mass="57593">MPVANGGSVVLFPGQGTQAKGMGADLFERFPDHVALAGEVLGYDIARLCLEDPDGRLDDTRYTQPALYVVNALSYLDRLRRGEPEADVLLGHSLGEYNALLAAGAFDFETGLKLVAQRAVLMAGENGGAMLAVLGVPADELAGLLAADGLTTVDIANRNTPTQNVVSGPEPDIDRAKQALTARGVRVAALRVSAAFHSRYMRAAGEEFAAFLRGFTFAPLRRTVIANVTARPYRDGEVARTLGDQIAGTVRWADSVRAVLRRLPAADFREIGGEGVLTRMVRQIDATPVSPAVAPRRVFTVAFAGGDENAYRPLAAHLGGLDVVPLERPGRGRRVAEPLSADVDAVVTDLLDQLRDRLDEPYAIYGHSLGARLAFLLCRRIRAEHLPGPQRLVVSGECGPSVPSRERDTWRLTGDAFWAHLDRLGGVPAQLRQFEDLMAHYERVLRADFTVLGRYAHRDEPPLDVPITVVTGDREPFTDAEIAAWQRETTEPLLRHRLPGDHFFIREHWAALADLIGGTEPRTAAAASRP</sequence>
<protein>
    <recommendedName>
        <fullName evidence="1">[acyl-carrier-protein] S-malonyltransferase</fullName>
        <ecNumber evidence="1">2.3.1.39</ecNumber>
    </recommendedName>
</protein>
<dbReference type="OrthoDB" id="3543921at2"/>
<evidence type="ECO:0000313" key="8">
    <source>
        <dbReference type="Proteomes" id="UP000027345"/>
    </source>
</evidence>
<accession>A0A066UC74</accession>
<keyword evidence="2" id="KW-0808">Transferase</keyword>
<dbReference type="SUPFAM" id="SSF52151">
    <property type="entry name" value="FabD/lysophospholipase-like"/>
    <property type="match status" value="1"/>
</dbReference>
<dbReference type="Proteomes" id="UP000027345">
    <property type="component" value="Unassembled WGS sequence"/>
</dbReference>
<gene>
    <name evidence="7" type="ORF">DV20_12325</name>
</gene>
<keyword evidence="8" id="KW-1185">Reference proteome</keyword>
<name>A0A066UC74_9PSEU</name>
<dbReference type="InterPro" id="IPR050858">
    <property type="entry name" value="Mal-CoA-ACP_Trans/PKS_FabD"/>
</dbReference>
<dbReference type="InterPro" id="IPR001227">
    <property type="entry name" value="Ac_transferase_dom_sf"/>
</dbReference>
<evidence type="ECO:0000259" key="5">
    <source>
        <dbReference type="SMART" id="SM00824"/>
    </source>
</evidence>
<dbReference type="InterPro" id="IPR014043">
    <property type="entry name" value="Acyl_transferase_dom"/>
</dbReference>